<name>A0ABX2IPK2_9RHOB</name>
<dbReference type="RefSeq" id="WP_174135435.1">
    <property type="nucleotide sequence ID" value="NZ_JABUFE010000002.1"/>
</dbReference>
<dbReference type="SUPFAM" id="SSF51735">
    <property type="entry name" value="NAD(P)-binding Rossmann-fold domains"/>
    <property type="match status" value="1"/>
</dbReference>
<keyword evidence="3" id="KW-1185">Reference proteome</keyword>
<dbReference type="EMBL" id="JABUFE010000002">
    <property type="protein sequence ID" value="NSX53921.1"/>
    <property type="molecule type" value="Genomic_DNA"/>
</dbReference>
<dbReference type="Pfam" id="PF02737">
    <property type="entry name" value="3HCDH_N"/>
    <property type="match status" value="1"/>
</dbReference>
<organism evidence="2 3">
    <name type="scientific">Parasulfitobacter algicola</name>
    <dbReference type="NCBI Taxonomy" id="2614809"/>
    <lineage>
        <taxon>Bacteria</taxon>
        <taxon>Pseudomonadati</taxon>
        <taxon>Pseudomonadota</taxon>
        <taxon>Alphaproteobacteria</taxon>
        <taxon>Rhodobacterales</taxon>
        <taxon>Roseobacteraceae</taxon>
        <taxon>Parasulfitobacter</taxon>
    </lineage>
</organism>
<proteinExistence type="predicted"/>
<evidence type="ECO:0000313" key="3">
    <source>
        <dbReference type="Proteomes" id="UP000777935"/>
    </source>
</evidence>
<dbReference type="PANTHER" id="PTHR48075">
    <property type="entry name" value="3-HYDROXYACYL-COA DEHYDROGENASE FAMILY PROTEIN"/>
    <property type="match status" value="1"/>
</dbReference>
<sequence>MTVVTVIGCGQEGTSWVTWFSDQGLSVRIFDPDTSAHFTAENITFHKTMSDAVSGAAWIQECVPERLALKQKVLQVVQSHCSTDAIVASASQIFTIKQLQSCAVRSEQILLAHRRTDCIRLLASHRNPNAFVDLAQAFLADAGCDVRTQWSGHLVA</sequence>
<dbReference type="InterPro" id="IPR006176">
    <property type="entry name" value="3-OHacyl-CoA_DH_NAD-bd"/>
</dbReference>
<dbReference type="Gene3D" id="3.40.50.720">
    <property type="entry name" value="NAD(P)-binding Rossmann-like Domain"/>
    <property type="match status" value="1"/>
</dbReference>
<dbReference type="PANTHER" id="PTHR48075:SF1">
    <property type="entry name" value="LAMBDA-CRYSTALLIN HOMOLOG"/>
    <property type="match status" value="1"/>
</dbReference>
<feature type="domain" description="3-hydroxyacyl-CoA dehydrogenase NAD binding" evidence="1">
    <location>
        <begin position="39"/>
        <end position="113"/>
    </location>
</feature>
<gene>
    <name evidence="2" type="ORF">HRQ87_03810</name>
</gene>
<reference evidence="2 3" key="1">
    <citation type="submission" date="2020-06" db="EMBL/GenBank/DDBJ databases">
        <title>Sulfitobacter algicola sp. nov., isolated from green algae.</title>
        <authorList>
            <person name="Wang C."/>
        </authorList>
    </citation>
    <scope>NUCLEOTIDE SEQUENCE [LARGE SCALE GENOMIC DNA]</scope>
    <source>
        <strain evidence="2 3">1151</strain>
    </source>
</reference>
<protein>
    <recommendedName>
        <fullName evidence="1">3-hydroxyacyl-CoA dehydrogenase NAD binding domain-containing protein</fullName>
    </recommendedName>
</protein>
<dbReference type="Proteomes" id="UP000777935">
    <property type="component" value="Unassembled WGS sequence"/>
</dbReference>
<evidence type="ECO:0000313" key="2">
    <source>
        <dbReference type="EMBL" id="NSX53921.1"/>
    </source>
</evidence>
<comment type="caution">
    <text evidence="2">The sequence shown here is derived from an EMBL/GenBank/DDBJ whole genome shotgun (WGS) entry which is preliminary data.</text>
</comment>
<dbReference type="InterPro" id="IPR036291">
    <property type="entry name" value="NAD(P)-bd_dom_sf"/>
</dbReference>
<evidence type="ECO:0000259" key="1">
    <source>
        <dbReference type="Pfam" id="PF02737"/>
    </source>
</evidence>
<accession>A0ABX2IPK2</accession>